<organism evidence="1">
    <name type="scientific">Sesamum angustifolium</name>
    <dbReference type="NCBI Taxonomy" id="2727405"/>
    <lineage>
        <taxon>Eukaryota</taxon>
        <taxon>Viridiplantae</taxon>
        <taxon>Streptophyta</taxon>
        <taxon>Embryophyta</taxon>
        <taxon>Tracheophyta</taxon>
        <taxon>Spermatophyta</taxon>
        <taxon>Magnoliopsida</taxon>
        <taxon>eudicotyledons</taxon>
        <taxon>Gunneridae</taxon>
        <taxon>Pentapetalae</taxon>
        <taxon>asterids</taxon>
        <taxon>lamiids</taxon>
        <taxon>Lamiales</taxon>
        <taxon>Pedaliaceae</taxon>
        <taxon>Sesamum</taxon>
    </lineage>
</organism>
<accession>A0AAW2PUY8</accession>
<proteinExistence type="predicted"/>
<protein>
    <submittedName>
        <fullName evidence="1">Uncharacterized protein</fullName>
    </submittedName>
</protein>
<reference evidence="1" key="1">
    <citation type="submission" date="2020-06" db="EMBL/GenBank/DDBJ databases">
        <authorList>
            <person name="Li T."/>
            <person name="Hu X."/>
            <person name="Zhang T."/>
            <person name="Song X."/>
            <person name="Zhang H."/>
            <person name="Dai N."/>
            <person name="Sheng W."/>
            <person name="Hou X."/>
            <person name="Wei L."/>
        </authorList>
    </citation>
    <scope>NUCLEOTIDE SEQUENCE</scope>
    <source>
        <strain evidence="1">G01</strain>
        <tissue evidence="1">Leaf</tissue>
    </source>
</reference>
<gene>
    <name evidence="1" type="ORF">Sangu_0781300</name>
</gene>
<name>A0AAW2PUY8_9LAMI</name>
<dbReference type="AlphaFoldDB" id="A0AAW2PUY8"/>
<dbReference type="EMBL" id="JACGWK010000004">
    <property type="protein sequence ID" value="KAL0359319.1"/>
    <property type="molecule type" value="Genomic_DNA"/>
</dbReference>
<comment type="caution">
    <text evidence="1">The sequence shown here is derived from an EMBL/GenBank/DDBJ whole genome shotgun (WGS) entry which is preliminary data.</text>
</comment>
<evidence type="ECO:0000313" key="1">
    <source>
        <dbReference type="EMBL" id="KAL0359319.1"/>
    </source>
</evidence>
<sequence>MSINHQYSPLVQIGLNCQVSEGERITLTLWFSRDASHDEDAKLLKSLSDCFLSSPTHSIASCLPVLASNNMYWFPPEEASRFQSGFDICSARLHVLGFDIATTEECCLSAAVSACNFLKLLKEPLYLACGGELLTCEFVNILHALQVVQFYYWKGLQLEPAELKWPSINILPLSELQRQKISCLKALLLKDVQLAETLLGQTTGKSSQRSFDRRAFSAVVSEWEAYTFRLLKEMVMSLPCWRAHQSIFTAFNLE</sequence>
<reference evidence="1" key="2">
    <citation type="journal article" date="2024" name="Plant">
        <title>Genomic evolution and insights into agronomic trait innovations of Sesamum species.</title>
        <authorList>
            <person name="Miao H."/>
            <person name="Wang L."/>
            <person name="Qu L."/>
            <person name="Liu H."/>
            <person name="Sun Y."/>
            <person name="Le M."/>
            <person name="Wang Q."/>
            <person name="Wei S."/>
            <person name="Zheng Y."/>
            <person name="Lin W."/>
            <person name="Duan Y."/>
            <person name="Cao H."/>
            <person name="Xiong S."/>
            <person name="Wang X."/>
            <person name="Wei L."/>
            <person name="Li C."/>
            <person name="Ma Q."/>
            <person name="Ju M."/>
            <person name="Zhao R."/>
            <person name="Li G."/>
            <person name="Mu C."/>
            <person name="Tian Q."/>
            <person name="Mei H."/>
            <person name="Zhang T."/>
            <person name="Gao T."/>
            <person name="Zhang H."/>
        </authorList>
    </citation>
    <scope>NUCLEOTIDE SEQUENCE</scope>
    <source>
        <strain evidence="1">G01</strain>
    </source>
</reference>